<dbReference type="STRING" id="1195246.AGRI_03474"/>
<dbReference type="PATRIC" id="fig|1195246.3.peg.677"/>
<protein>
    <submittedName>
        <fullName evidence="1">ABC-type amino acid transport/signal transduction systems, periplasmic component/domain-containing protein</fullName>
    </submittedName>
</protein>
<evidence type="ECO:0000313" key="2">
    <source>
        <dbReference type="Proteomes" id="UP000035062"/>
    </source>
</evidence>
<organism evidence="1 2">
    <name type="scientific">Alishewanella agri BL06</name>
    <dbReference type="NCBI Taxonomy" id="1195246"/>
    <lineage>
        <taxon>Bacteria</taxon>
        <taxon>Pseudomonadati</taxon>
        <taxon>Pseudomonadota</taxon>
        <taxon>Gammaproteobacteria</taxon>
        <taxon>Alteromonadales</taxon>
        <taxon>Alteromonadaceae</taxon>
        <taxon>Alishewanella</taxon>
    </lineage>
</organism>
<proteinExistence type="predicted"/>
<gene>
    <name evidence="1" type="ORF">AGRI_03474</name>
</gene>
<sequence>MLRSINEVYLAMLKRLLLLFIVLTVLTALPVQATETRLRFCYEDKPLLPFYSGHGLVPADPPGAAIEHLRAAAAASNLQLELIRQPWLRCLQQLEDNSIDALVAEYSADREHYMQMPRTASGEADPRFAMSSFSLCLAYHPQSALPDKLANGGEFTIARPLGYRPIPLPAKSVQVHADSINHALDLVSSGRVDATTVLCQFNDQPVQPAELQQRPVLFHPQPVHRSVGYLMLSNAFFKAQPDVAQNLWQQVANTRSTERYLEYLQQQNP</sequence>
<evidence type="ECO:0000313" key="1">
    <source>
        <dbReference type="EMBL" id="EIW89921.1"/>
    </source>
</evidence>
<dbReference type="SUPFAM" id="SSF53850">
    <property type="entry name" value="Periplasmic binding protein-like II"/>
    <property type="match status" value="1"/>
</dbReference>
<dbReference type="Proteomes" id="UP000035062">
    <property type="component" value="Unassembled WGS sequence"/>
</dbReference>
<dbReference type="EMBL" id="AKKU01000009">
    <property type="protein sequence ID" value="EIW89921.1"/>
    <property type="molecule type" value="Genomic_DNA"/>
</dbReference>
<reference evidence="1 2" key="1">
    <citation type="journal article" date="2012" name="J. Bacteriol.">
        <title>Genome Sequence of Pectin-Degrading Alishewanella agri, Isolated from Landfill Soil.</title>
        <authorList>
            <person name="Kim J."/>
            <person name="Jung J."/>
            <person name="Sung J.S."/>
            <person name="Chun J."/>
            <person name="Park W."/>
        </authorList>
    </citation>
    <scope>NUCLEOTIDE SEQUENCE [LARGE SCALE GENOMIC DNA]</scope>
    <source>
        <strain evidence="1 2">BL06</strain>
    </source>
</reference>
<dbReference type="AlphaFoldDB" id="I8U9H2"/>
<name>I8U9H2_9ALTE</name>
<keyword evidence="2" id="KW-1185">Reference proteome</keyword>
<accession>I8U9H2</accession>
<dbReference type="eggNOG" id="COG0834">
    <property type="taxonomic scope" value="Bacteria"/>
</dbReference>
<comment type="caution">
    <text evidence="1">The sequence shown here is derived from an EMBL/GenBank/DDBJ whole genome shotgun (WGS) entry which is preliminary data.</text>
</comment>